<evidence type="ECO:0000259" key="3">
    <source>
        <dbReference type="PROSITE" id="PS50119"/>
    </source>
</evidence>
<dbReference type="GO" id="GO:0060340">
    <property type="term" value="P:positive regulation of type I interferon-mediated signaling pathway"/>
    <property type="evidence" value="ECO:0007669"/>
    <property type="project" value="TreeGrafter"/>
</dbReference>
<keyword evidence="1" id="KW-0479">Metal-binding</keyword>
<dbReference type="GO" id="GO:0005654">
    <property type="term" value="C:nucleoplasm"/>
    <property type="evidence" value="ECO:0007669"/>
    <property type="project" value="TreeGrafter"/>
</dbReference>
<dbReference type="InterPro" id="IPR047153">
    <property type="entry name" value="TRIM45/56/19-like"/>
</dbReference>
<organism evidence="4 5">
    <name type="scientific">Mytilus coruscus</name>
    <name type="common">Sea mussel</name>
    <dbReference type="NCBI Taxonomy" id="42192"/>
    <lineage>
        <taxon>Eukaryota</taxon>
        <taxon>Metazoa</taxon>
        <taxon>Spiralia</taxon>
        <taxon>Lophotrochozoa</taxon>
        <taxon>Mollusca</taxon>
        <taxon>Bivalvia</taxon>
        <taxon>Autobranchia</taxon>
        <taxon>Pteriomorphia</taxon>
        <taxon>Mytilida</taxon>
        <taxon>Mytiloidea</taxon>
        <taxon>Mytilidae</taxon>
        <taxon>Mytilinae</taxon>
        <taxon>Mytilus</taxon>
    </lineage>
</organism>
<feature type="domain" description="B box-type" evidence="3">
    <location>
        <begin position="2"/>
        <end position="49"/>
    </location>
</feature>
<dbReference type="PROSITE" id="PS50119">
    <property type="entry name" value="ZF_BBOX"/>
    <property type="match status" value="1"/>
</dbReference>
<evidence type="ECO:0000313" key="5">
    <source>
        <dbReference type="Proteomes" id="UP000507470"/>
    </source>
</evidence>
<accession>A0A6J8ECL1</accession>
<keyword evidence="1" id="KW-0862">Zinc</keyword>
<dbReference type="PANTHER" id="PTHR25462">
    <property type="entry name" value="BONUS, ISOFORM C-RELATED"/>
    <property type="match status" value="1"/>
</dbReference>
<evidence type="ECO:0000256" key="2">
    <source>
        <dbReference type="SAM" id="Coils"/>
    </source>
</evidence>
<keyword evidence="2" id="KW-0175">Coiled coil</keyword>
<name>A0A6J8ECL1_MYTCO</name>
<protein>
    <recommendedName>
        <fullName evidence="3">B box-type domain-containing protein</fullName>
    </recommendedName>
</protein>
<dbReference type="Proteomes" id="UP000507470">
    <property type="component" value="Unassembled WGS sequence"/>
</dbReference>
<dbReference type="GO" id="GO:0061630">
    <property type="term" value="F:ubiquitin protein ligase activity"/>
    <property type="evidence" value="ECO:0007669"/>
    <property type="project" value="TreeGrafter"/>
</dbReference>
<dbReference type="SUPFAM" id="SSF57845">
    <property type="entry name" value="B-box zinc-binding domain"/>
    <property type="match status" value="1"/>
</dbReference>
<keyword evidence="1" id="KW-0863">Zinc-finger</keyword>
<reference evidence="4 5" key="1">
    <citation type="submission" date="2020-06" db="EMBL/GenBank/DDBJ databases">
        <authorList>
            <person name="Li R."/>
            <person name="Bekaert M."/>
        </authorList>
    </citation>
    <scope>NUCLEOTIDE SEQUENCE [LARGE SCALE GENOMIC DNA]</scope>
    <source>
        <strain evidence="5">wild</strain>
    </source>
</reference>
<feature type="coiled-coil region" evidence="2">
    <location>
        <begin position="126"/>
        <end position="214"/>
    </location>
</feature>
<proteinExistence type="predicted"/>
<dbReference type="GO" id="GO:0008270">
    <property type="term" value="F:zinc ion binding"/>
    <property type="evidence" value="ECO:0007669"/>
    <property type="project" value="UniProtKB-KW"/>
</dbReference>
<evidence type="ECO:0000313" key="4">
    <source>
        <dbReference type="EMBL" id="CAC5416841.1"/>
    </source>
</evidence>
<evidence type="ECO:0000256" key="1">
    <source>
        <dbReference type="PROSITE-ProRule" id="PRU00024"/>
    </source>
</evidence>
<dbReference type="EMBL" id="CACVKT020008715">
    <property type="protein sequence ID" value="CAC5416841.1"/>
    <property type="molecule type" value="Genomic_DNA"/>
</dbReference>
<dbReference type="OrthoDB" id="6270329at2759"/>
<dbReference type="InterPro" id="IPR000315">
    <property type="entry name" value="Znf_B-box"/>
</dbReference>
<keyword evidence="5" id="KW-1185">Reference proteome</keyword>
<dbReference type="AlphaFoldDB" id="A0A6J8ECL1"/>
<dbReference type="Gene3D" id="3.30.160.60">
    <property type="entry name" value="Classic Zinc Finger"/>
    <property type="match status" value="1"/>
</dbReference>
<dbReference type="CDD" id="cd19757">
    <property type="entry name" value="Bbox1"/>
    <property type="match status" value="1"/>
</dbReference>
<gene>
    <name evidence="4" type="ORF">MCOR_49420</name>
</gene>
<sequence length="338" mass="39500">MATCSVCTLRHITKPSIVWCTECDEGLCTECKEHHSLTKSSRSHSVIPFTEYHKLPADILKITHYCTKHDKRYQIYCQKHEFPCCSKCIMESHNECRDLVELDDVIHNVKTSNAMCEIEETLVEVAENLQQIRQHQKDNLSTFKERRKEIEREIKTTRIKINNHLDKLQEDLLNQLNAIEEKENLKICQLLSSIEKNEMEIAEYQRNIMNIKQHAMDFQVFLAMKKIEEDVYSKNEFLQSLEEDKNFKQTSLSYKINNSIQNIMSDIIRRSLGEVRTEVKSCNTVLIRKRPKQAQMMVPTVPSRSIENMKLTIHKTINTQGVYIYGCCMLSDGSLAFT</sequence>
<dbReference type="PANTHER" id="PTHR25462:SF299">
    <property type="entry name" value="E3 UBIQUITIN-PROTEIN LIGASE TRIM56"/>
    <property type="match status" value="1"/>
</dbReference>
<dbReference type="GO" id="GO:0045087">
    <property type="term" value="P:innate immune response"/>
    <property type="evidence" value="ECO:0007669"/>
    <property type="project" value="TreeGrafter"/>
</dbReference>